<dbReference type="Proteomes" id="UP000076154">
    <property type="component" value="Unassembled WGS sequence"/>
</dbReference>
<keyword evidence="2" id="KW-1185">Reference proteome</keyword>
<gene>
    <name evidence="1" type="ORF">Hypma_000385</name>
</gene>
<dbReference type="InParanoid" id="A0A369JG26"/>
<name>A0A369JG26_HYPMA</name>
<evidence type="ECO:0000313" key="2">
    <source>
        <dbReference type="Proteomes" id="UP000076154"/>
    </source>
</evidence>
<dbReference type="EMBL" id="LUEZ02000102">
    <property type="protein sequence ID" value="RDB18374.1"/>
    <property type="molecule type" value="Genomic_DNA"/>
</dbReference>
<accession>A0A369JG26</accession>
<dbReference type="AlphaFoldDB" id="A0A369JG26"/>
<protein>
    <submittedName>
        <fullName evidence="1">Uncharacterized protein</fullName>
    </submittedName>
</protein>
<proteinExistence type="predicted"/>
<reference evidence="1" key="1">
    <citation type="submission" date="2018-04" db="EMBL/GenBank/DDBJ databases">
        <title>Whole genome sequencing of Hypsizygus marmoreus.</title>
        <authorList>
            <person name="Choi I.-G."/>
            <person name="Min B."/>
            <person name="Kim J.-G."/>
            <person name="Kim S."/>
            <person name="Oh Y.-L."/>
            <person name="Kong W.-S."/>
            <person name="Park H."/>
            <person name="Jeong J."/>
            <person name="Song E.-S."/>
        </authorList>
    </citation>
    <scope>NUCLEOTIDE SEQUENCE [LARGE SCALE GENOMIC DNA]</scope>
    <source>
        <strain evidence="1">51987-8</strain>
    </source>
</reference>
<comment type="caution">
    <text evidence="1">The sequence shown here is derived from an EMBL/GenBank/DDBJ whole genome shotgun (WGS) entry which is preliminary data.</text>
</comment>
<sequence>RPHTSLVRKPHERLLSLSGRLVSFRDYLCTPSDAFSAILGDFRCQCKPDPGPHGCGNTHVQARSIHGEFCSNPSPLSLMFLDDNRNMYSKSHPFPSFFGYSRSFSTPSPGRSLCDLKRTRSFTPRCIMACLDHGRP</sequence>
<evidence type="ECO:0000313" key="1">
    <source>
        <dbReference type="EMBL" id="RDB18374.1"/>
    </source>
</evidence>
<feature type="non-terminal residue" evidence="1">
    <location>
        <position position="1"/>
    </location>
</feature>
<organism evidence="1 2">
    <name type="scientific">Hypsizygus marmoreus</name>
    <name type="common">White beech mushroom</name>
    <name type="synonym">Agaricus marmoreus</name>
    <dbReference type="NCBI Taxonomy" id="39966"/>
    <lineage>
        <taxon>Eukaryota</taxon>
        <taxon>Fungi</taxon>
        <taxon>Dikarya</taxon>
        <taxon>Basidiomycota</taxon>
        <taxon>Agaricomycotina</taxon>
        <taxon>Agaricomycetes</taxon>
        <taxon>Agaricomycetidae</taxon>
        <taxon>Agaricales</taxon>
        <taxon>Tricholomatineae</taxon>
        <taxon>Lyophyllaceae</taxon>
        <taxon>Hypsizygus</taxon>
    </lineage>
</organism>